<dbReference type="SUPFAM" id="SSF46785">
    <property type="entry name" value="Winged helix' DNA-binding domain"/>
    <property type="match status" value="1"/>
</dbReference>
<evidence type="ECO:0000313" key="9">
    <source>
        <dbReference type="Proteomes" id="UP000003515"/>
    </source>
</evidence>
<keyword evidence="2" id="KW-0805">Transcription regulation</keyword>
<gene>
    <name evidence="6" type="ORF">VIA_001414</name>
    <name evidence="7" type="ORF">VIOR3934_20270</name>
</gene>
<name>C9QE71_VIBOR</name>
<keyword evidence="4" id="KW-0804">Transcription</keyword>
<evidence type="ECO:0000313" key="7">
    <source>
        <dbReference type="EMBL" id="EGU54199.1"/>
    </source>
</evidence>
<dbReference type="PANTHER" id="PTHR30427">
    <property type="entry name" value="TRANSCRIPTIONAL ACTIVATOR PROTEIN LYSR"/>
    <property type="match status" value="1"/>
</dbReference>
<evidence type="ECO:0000256" key="4">
    <source>
        <dbReference type="ARBA" id="ARBA00023163"/>
    </source>
</evidence>
<evidence type="ECO:0000313" key="6">
    <source>
        <dbReference type="EMBL" id="EEX94256.1"/>
    </source>
</evidence>
<dbReference type="InterPro" id="IPR000847">
    <property type="entry name" value="LysR_HTH_N"/>
</dbReference>
<dbReference type="Gene3D" id="1.10.10.10">
    <property type="entry name" value="Winged helix-like DNA-binding domain superfamily/Winged helix DNA-binding domain"/>
    <property type="match status" value="1"/>
</dbReference>
<dbReference type="GO" id="GO:0043565">
    <property type="term" value="F:sequence-specific DNA binding"/>
    <property type="evidence" value="ECO:0007669"/>
    <property type="project" value="TreeGrafter"/>
</dbReference>
<comment type="similarity">
    <text evidence="1">Belongs to the LysR transcriptional regulatory family.</text>
</comment>
<sequence>MNLRQLEVFYAVMKTGTVSGAAKQLHVSQPNVTRVLSHTELQLGFALFERVKGRLVPTQEAQLLLPEAEKVYQQLGQFRNLTNKIKAGEKHLMIGAPPILAAGLLAPLIATICHETNYTIEVSTANRDELSDALLKNKLDLAIGFGDEAPTSIVQKTLLNTELEVLTPLSSTLSGALTLSELLGSQTTLIGLDTRDPLGLHLHQAIHALNPNYHSKVTMRNYSAAAELVVAGAGNAIVDPWTASQYQHKVNRHRLKPTINVSVSLLHAEHRPLSIAAKWFVDQLSQSIT</sequence>
<dbReference type="EMBL" id="ACZV01000004">
    <property type="protein sequence ID" value="EEX94256.1"/>
    <property type="molecule type" value="Genomic_DNA"/>
</dbReference>
<reference evidence="7" key="2">
    <citation type="submission" date="2011-08" db="EMBL/GenBank/DDBJ databases">
        <authorList>
            <person name="Hoffman M."/>
            <person name="Strain E.A."/>
            <person name="Brown E."/>
            <person name="Allard M.W."/>
        </authorList>
    </citation>
    <scope>NUCLEOTIDE SEQUENCE</scope>
    <source>
        <strain evidence="7">CIP 102891</strain>
    </source>
</reference>
<protein>
    <submittedName>
        <fullName evidence="7">Putative transcription regulator</fullName>
    </submittedName>
    <submittedName>
        <fullName evidence="6">Transcription regulator protein</fullName>
    </submittedName>
</protein>
<keyword evidence="9" id="KW-1185">Reference proteome</keyword>
<dbReference type="InterPro" id="IPR036388">
    <property type="entry name" value="WH-like_DNA-bd_sf"/>
</dbReference>
<evidence type="ECO:0000256" key="1">
    <source>
        <dbReference type="ARBA" id="ARBA00009437"/>
    </source>
</evidence>
<dbReference type="EMBL" id="AFWH01000001">
    <property type="protein sequence ID" value="EGU54199.1"/>
    <property type="molecule type" value="Genomic_DNA"/>
</dbReference>
<dbReference type="eggNOG" id="COG0583">
    <property type="taxonomic scope" value="Bacteria"/>
</dbReference>
<dbReference type="GO" id="GO:0009089">
    <property type="term" value="P:lysine biosynthetic process via diaminopimelate"/>
    <property type="evidence" value="ECO:0007669"/>
    <property type="project" value="TreeGrafter"/>
</dbReference>
<dbReference type="PROSITE" id="PS50931">
    <property type="entry name" value="HTH_LYSR"/>
    <property type="match status" value="1"/>
</dbReference>
<reference evidence="7 8" key="3">
    <citation type="journal article" date="2012" name="Int. J. Syst. Evol. Microbiol.">
        <title>Vibrio caribbeanicus sp. nov., isolated from the marine sponge Scleritoderma cyanea.</title>
        <authorList>
            <person name="Hoffmann M."/>
            <person name="Monday S.R."/>
            <person name="Allard M.W."/>
            <person name="Strain E.A."/>
            <person name="Whittaker P."/>
            <person name="Naum M."/>
            <person name="McCarthy P.J."/>
            <person name="Lopez J.V."/>
            <person name="Fischer M."/>
            <person name="Brown E.W."/>
        </authorList>
    </citation>
    <scope>NUCLEOTIDE SEQUENCE [LARGE SCALE GENOMIC DNA]</scope>
    <source>
        <strain evidence="7">CIP 102891</strain>
        <strain evidence="8">CIP 102891 / ATCC 33934</strain>
    </source>
</reference>
<dbReference type="STRING" id="675816.VIA_001414"/>
<accession>C9QE71</accession>
<dbReference type="GO" id="GO:0003700">
    <property type="term" value="F:DNA-binding transcription factor activity"/>
    <property type="evidence" value="ECO:0007669"/>
    <property type="project" value="InterPro"/>
</dbReference>
<dbReference type="SUPFAM" id="SSF53850">
    <property type="entry name" value="Periplasmic binding protein-like II"/>
    <property type="match status" value="1"/>
</dbReference>
<dbReference type="Proteomes" id="UP000003515">
    <property type="component" value="Unassembled WGS sequence"/>
</dbReference>
<dbReference type="Pfam" id="PF03466">
    <property type="entry name" value="LysR_substrate"/>
    <property type="match status" value="1"/>
</dbReference>
<dbReference type="RefSeq" id="WP_004412115.1">
    <property type="nucleotide sequence ID" value="NZ_ACZV01000004.1"/>
</dbReference>
<dbReference type="PATRIC" id="fig|675816.5.peg.282"/>
<proteinExistence type="inferred from homology"/>
<dbReference type="InterPro" id="IPR005119">
    <property type="entry name" value="LysR_subst-bd"/>
</dbReference>
<evidence type="ECO:0000259" key="5">
    <source>
        <dbReference type="PROSITE" id="PS50931"/>
    </source>
</evidence>
<dbReference type="AlphaFoldDB" id="C9QE71"/>
<reference evidence="6 9" key="1">
    <citation type="submission" date="2009-10" db="EMBL/GenBank/DDBJ databases">
        <authorList>
            <consortium name="Los Alamos National Laboratory (LANL)"/>
            <consortium name="National Microbial Pathogen Data Resource (NMPDR)"/>
            <person name="Munk A.C."/>
            <person name="Chertkov O."/>
            <person name="Tapia R."/>
            <person name="Green L."/>
            <person name="Rogers Y."/>
            <person name="Detter J.C."/>
            <person name="Bruce D."/>
            <person name="Brettin T.S."/>
            <person name="Colwell R.R."/>
            <person name="Huq A."/>
            <person name="Grim C.J."/>
            <person name="Hasan N.A."/>
            <person name="Bartels D."/>
            <person name="Vonstein V."/>
        </authorList>
    </citation>
    <scope>NUCLEOTIDE SEQUENCE [LARGE SCALE GENOMIC DNA]</scope>
    <source>
        <strain evidence="6 9">CIP 102891</strain>
    </source>
</reference>
<organism evidence="7 8">
    <name type="scientific">Vibrio orientalis CIP 102891 = ATCC 33934</name>
    <dbReference type="NCBI Taxonomy" id="675816"/>
    <lineage>
        <taxon>Bacteria</taxon>
        <taxon>Pseudomonadati</taxon>
        <taxon>Pseudomonadota</taxon>
        <taxon>Gammaproteobacteria</taxon>
        <taxon>Vibrionales</taxon>
        <taxon>Vibrionaceae</taxon>
        <taxon>Vibrio</taxon>
        <taxon>Vibrio oreintalis group</taxon>
    </lineage>
</organism>
<dbReference type="PANTHER" id="PTHR30427:SF1">
    <property type="entry name" value="TRANSCRIPTIONAL ACTIVATOR PROTEIN LYSR"/>
    <property type="match status" value="1"/>
</dbReference>
<evidence type="ECO:0000256" key="3">
    <source>
        <dbReference type="ARBA" id="ARBA00023125"/>
    </source>
</evidence>
<evidence type="ECO:0000256" key="2">
    <source>
        <dbReference type="ARBA" id="ARBA00023015"/>
    </source>
</evidence>
<comment type="caution">
    <text evidence="7">The sequence shown here is derived from an EMBL/GenBank/DDBJ whole genome shotgun (WGS) entry which is preliminary data.</text>
</comment>
<dbReference type="Proteomes" id="UP000002817">
    <property type="component" value="Unassembled WGS sequence"/>
</dbReference>
<dbReference type="Pfam" id="PF00126">
    <property type="entry name" value="HTH_1"/>
    <property type="match status" value="1"/>
</dbReference>
<dbReference type="OrthoDB" id="6624490at2"/>
<keyword evidence="3" id="KW-0238">DNA-binding</keyword>
<dbReference type="GO" id="GO:0010628">
    <property type="term" value="P:positive regulation of gene expression"/>
    <property type="evidence" value="ECO:0007669"/>
    <property type="project" value="TreeGrafter"/>
</dbReference>
<dbReference type="InterPro" id="IPR036390">
    <property type="entry name" value="WH_DNA-bd_sf"/>
</dbReference>
<dbReference type="Gene3D" id="3.40.190.290">
    <property type="match status" value="1"/>
</dbReference>
<evidence type="ECO:0000313" key="8">
    <source>
        <dbReference type="Proteomes" id="UP000002817"/>
    </source>
</evidence>
<feature type="domain" description="HTH lysR-type" evidence="5">
    <location>
        <begin position="1"/>
        <end position="58"/>
    </location>
</feature>